<feature type="transmembrane region" description="Helical" evidence="1">
    <location>
        <begin position="196"/>
        <end position="224"/>
    </location>
</feature>
<reference evidence="2 3" key="1">
    <citation type="journal article" date="2003" name="Proc. Natl. Acad. Sci. U.S.A.">
        <title>Complete genome sequence of the marine planctomycete Pirellula sp. strain 1.</title>
        <authorList>
            <person name="Gloeckner F.O."/>
            <person name="Kube M."/>
            <person name="Bauer M."/>
            <person name="Teeling H."/>
            <person name="Lombardot T."/>
            <person name="Ludwig W."/>
            <person name="Gade D."/>
            <person name="Beck A."/>
            <person name="Borzym K."/>
            <person name="Heitmann K."/>
            <person name="Rabus R."/>
            <person name="Schlesner H."/>
            <person name="Amann R."/>
            <person name="Reinhardt R."/>
        </authorList>
    </citation>
    <scope>NUCLEOTIDE SEQUENCE [LARGE SCALE GENOMIC DNA]</scope>
    <source>
        <strain evidence="3">DSM 10527 / NCIMB 13988 / SH1</strain>
    </source>
</reference>
<feature type="transmembrane region" description="Helical" evidence="1">
    <location>
        <begin position="81"/>
        <end position="102"/>
    </location>
</feature>
<dbReference type="eggNOG" id="ENOG50334GA">
    <property type="taxonomic scope" value="Bacteria"/>
</dbReference>
<dbReference type="AlphaFoldDB" id="Q7UF03"/>
<dbReference type="EMBL" id="BX294151">
    <property type="protein sequence ID" value="CAD78880.1"/>
    <property type="molecule type" value="Genomic_DNA"/>
</dbReference>
<dbReference type="EnsemblBacteria" id="CAD78880">
    <property type="protein sequence ID" value="CAD78880"/>
    <property type="gene ID" value="RB10433"/>
</dbReference>
<feature type="transmembrane region" description="Helical" evidence="1">
    <location>
        <begin position="352"/>
        <end position="375"/>
    </location>
</feature>
<dbReference type="KEGG" id="rba:RB10433"/>
<feature type="transmembrane region" description="Helical" evidence="1">
    <location>
        <begin position="415"/>
        <end position="432"/>
    </location>
</feature>
<dbReference type="OrthoDB" id="961798at2"/>
<feature type="transmembrane region" description="Helical" evidence="1">
    <location>
        <begin position="114"/>
        <end position="143"/>
    </location>
</feature>
<accession>Q7UF03</accession>
<feature type="transmembrane region" description="Helical" evidence="1">
    <location>
        <begin position="40"/>
        <end position="60"/>
    </location>
</feature>
<keyword evidence="1" id="KW-1133">Transmembrane helix</keyword>
<proteinExistence type="predicted"/>
<evidence type="ECO:0000256" key="1">
    <source>
        <dbReference type="SAM" id="Phobius"/>
    </source>
</evidence>
<gene>
    <name evidence="2" type="ordered locus">RB10433</name>
</gene>
<feature type="transmembrane region" description="Helical" evidence="1">
    <location>
        <begin position="387"/>
        <end position="403"/>
    </location>
</feature>
<dbReference type="InParanoid" id="Q7UF03"/>
<dbReference type="RefSeq" id="WP_011122764.1">
    <property type="nucleotide sequence ID" value="NC_005027.1"/>
</dbReference>
<keyword evidence="1" id="KW-0812">Transmembrane</keyword>
<protein>
    <recommendedName>
        <fullName evidence="4">Oligosaccharide repeat unit polymerase</fullName>
    </recommendedName>
</protein>
<dbReference type="Proteomes" id="UP000001025">
    <property type="component" value="Chromosome"/>
</dbReference>
<dbReference type="HOGENOM" id="CLU_620931_0_0_0"/>
<evidence type="ECO:0008006" key="4">
    <source>
        <dbReference type="Google" id="ProtNLM"/>
    </source>
</evidence>
<keyword evidence="3" id="KW-1185">Reference proteome</keyword>
<dbReference type="PATRIC" id="fig|243090.15.peg.5045"/>
<dbReference type="STRING" id="243090.RB10433"/>
<sequence>MGTNSPNDTTLLYLAIFLHAVVCFYIFMSERRTGSWITLGNFYVFKALFMPVVVVGFVACSDSQEILPKHIQTVQSAIGDASILSSAAVLCIAFGYCIASKFTFRTGKASERQWFHYIGSVLCSNAFAISAIVLVAFFMAIALSKGAPFGTFRKFAQQNQEIRPLLKSMTALASMGIAIGCVRLEGSKRSSSRFAWFSYTTFMLLAAISSGTRTAVLMPIIVGLSAICQRRKLGGLQFLVVLLPLAMIGGVAMSSFRGERDLGLDIQEINSKILYGENFPDFRNLAWLLGNLESDFDSQYGGLTILSSVLGFVPSSVMPWRDQFAWGNIGPEILGFDPKSHPGVRALPFTEWYYNFSIPGLVLSSFAFGYLIKICSTPSYTHHDRDRPIIAGFFIFLFFGYLVSNTPNIAACYPIYALFISICLVKAIAGMSNRRKLTYSK</sequence>
<evidence type="ECO:0000313" key="3">
    <source>
        <dbReference type="Proteomes" id="UP000001025"/>
    </source>
</evidence>
<evidence type="ECO:0000313" key="2">
    <source>
        <dbReference type="EMBL" id="CAD78880.1"/>
    </source>
</evidence>
<organism evidence="2 3">
    <name type="scientific">Rhodopirellula baltica (strain DSM 10527 / NCIMB 13988 / SH1)</name>
    <dbReference type="NCBI Taxonomy" id="243090"/>
    <lineage>
        <taxon>Bacteria</taxon>
        <taxon>Pseudomonadati</taxon>
        <taxon>Planctomycetota</taxon>
        <taxon>Planctomycetia</taxon>
        <taxon>Pirellulales</taxon>
        <taxon>Pirellulaceae</taxon>
        <taxon>Rhodopirellula</taxon>
    </lineage>
</organism>
<feature type="transmembrane region" description="Helical" evidence="1">
    <location>
        <begin position="12"/>
        <end position="28"/>
    </location>
</feature>
<keyword evidence="1" id="KW-0472">Membrane</keyword>
<feature type="transmembrane region" description="Helical" evidence="1">
    <location>
        <begin position="236"/>
        <end position="256"/>
    </location>
</feature>
<name>Q7UF03_RHOBA</name>